<comment type="caution">
    <text evidence="1">The sequence shown here is derived from an EMBL/GenBank/DDBJ whole genome shotgun (WGS) entry which is preliminary data.</text>
</comment>
<reference evidence="1" key="2">
    <citation type="submission" date="2020-09" db="EMBL/GenBank/DDBJ databases">
        <authorList>
            <person name="Sun Q."/>
            <person name="Zhou Y."/>
        </authorList>
    </citation>
    <scope>NUCLEOTIDE SEQUENCE</scope>
    <source>
        <strain evidence="1">CGMCC 1.15388</strain>
    </source>
</reference>
<reference evidence="1" key="1">
    <citation type="journal article" date="2014" name="Int. J. Syst. Evol. Microbiol.">
        <title>Complete genome sequence of Corynebacterium casei LMG S-19264T (=DSM 44701T), isolated from a smear-ripened cheese.</title>
        <authorList>
            <consortium name="US DOE Joint Genome Institute (JGI-PGF)"/>
            <person name="Walter F."/>
            <person name="Albersmeier A."/>
            <person name="Kalinowski J."/>
            <person name="Ruckert C."/>
        </authorList>
    </citation>
    <scope>NUCLEOTIDE SEQUENCE</scope>
    <source>
        <strain evidence="1">CGMCC 1.15388</strain>
    </source>
</reference>
<accession>A0A917AQC2</accession>
<gene>
    <name evidence="1" type="ORF">GCM10011401_11510</name>
</gene>
<evidence type="ECO:0000313" key="2">
    <source>
        <dbReference type="Proteomes" id="UP000633136"/>
    </source>
</evidence>
<protein>
    <submittedName>
        <fullName evidence="1">Uncharacterized protein</fullName>
    </submittedName>
</protein>
<keyword evidence="2" id="KW-1185">Reference proteome</keyword>
<evidence type="ECO:0000313" key="1">
    <source>
        <dbReference type="EMBL" id="GGE65939.1"/>
    </source>
</evidence>
<name>A0A917AQC2_9MICC</name>
<organism evidence="1 2">
    <name type="scientific">Nesterenkonia cremea</name>
    <dbReference type="NCBI Taxonomy" id="1882340"/>
    <lineage>
        <taxon>Bacteria</taxon>
        <taxon>Bacillati</taxon>
        <taxon>Actinomycetota</taxon>
        <taxon>Actinomycetes</taxon>
        <taxon>Micrococcales</taxon>
        <taxon>Micrococcaceae</taxon>
        <taxon>Nesterenkonia</taxon>
    </lineage>
</organism>
<proteinExistence type="predicted"/>
<dbReference type="RefSeq" id="WP_188683637.1">
    <property type="nucleotide sequence ID" value="NZ_BMIS01000004.1"/>
</dbReference>
<dbReference type="EMBL" id="BMIS01000004">
    <property type="protein sequence ID" value="GGE65939.1"/>
    <property type="molecule type" value="Genomic_DNA"/>
</dbReference>
<dbReference type="Proteomes" id="UP000633136">
    <property type="component" value="Unassembled WGS sequence"/>
</dbReference>
<dbReference type="AlphaFoldDB" id="A0A917AQC2"/>
<sequence length="109" mass="11915">MSPHQNDPQEFHAQAVWNIDGFELPSYVNQVVLHPGITGSDGAQEGVYLHLGHVMPPAFPTGPDGRPVEEVPVVNVGSFFLTPQALDNLAHAAQEAAQRLRAEQGRRER</sequence>